<reference evidence="1 2" key="1">
    <citation type="submission" date="2019-06" db="EMBL/GenBank/DDBJ databases">
        <title>Tsukamurella conjunctivitidis sp. nov., Tsukamurella assacharolytica sp. nov. and Tsukamurella sputae sp. nov. isolated from patients with conjunctivitis, bacteraemia (lymphoma) and respiratory infection (sputum) in Hong Kong.</title>
        <authorList>
            <person name="Teng J.L.L."/>
            <person name="Lee H.H."/>
            <person name="Fong J.Y.H."/>
            <person name="Fok K.M.N."/>
            <person name="Lau S.K.P."/>
            <person name="Woo P.C.Y."/>
        </authorList>
    </citation>
    <scope>NUCLEOTIDE SEQUENCE [LARGE SCALE GENOMIC DNA]</scope>
    <source>
        <strain evidence="1 2">HKU72</strain>
    </source>
</reference>
<dbReference type="InterPro" id="IPR053860">
    <property type="entry name" value="DUF6932"/>
</dbReference>
<dbReference type="AlphaFoldDB" id="A0A5C5RX41"/>
<accession>A0A5C5RX41</accession>
<name>A0A5C5RX41_9ACTN</name>
<dbReference type="RefSeq" id="WP_146488634.1">
    <property type="nucleotide sequence ID" value="NZ_VIGX01000015.1"/>
</dbReference>
<dbReference type="OrthoDB" id="4578284at2"/>
<gene>
    <name evidence="1" type="ORF">FK530_19455</name>
</gene>
<evidence type="ECO:0000313" key="1">
    <source>
        <dbReference type="EMBL" id="TWS27322.1"/>
    </source>
</evidence>
<comment type="caution">
    <text evidence="1">The sequence shown here is derived from an EMBL/GenBank/DDBJ whole genome shotgun (WGS) entry which is preliminary data.</text>
</comment>
<dbReference type="EMBL" id="VIGX01000015">
    <property type="protein sequence ID" value="TWS27322.1"/>
    <property type="molecule type" value="Genomic_DNA"/>
</dbReference>
<protein>
    <submittedName>
        <fullName evidence="1">Uncharacterized protein</fullName>
    </submittedName>
</protein>
<organism evidence="1 2">
    <name type="scientific">Tsukamurella conjunctivitidis</name>
    <dbReference type="NCBI Taxonomy" id="2592068"/>
    <lineage>
        <taxon>Bacteria</taxon>
        <taxon>Bacillati</taxon>
        <taxon>Actinomycetota</taxon>
        <taxon>Actinomycetes</taxon>
        <taxon>Mycobacteriales</taxon>
        <taxon>Tsukamurellaceae</taxon>
        <taxon>Tsukamurella</taxon>
    </lineage>
</organism>
<evidence type="ECO:0000313" key="2">
    <source>
        <dbReference type="Proteomes" id="UP000319375"/>
    </source>
</evidence>
<dbReference type="Proteomes" id="UP000319375">
    <property type="component" value="Unassembled WGS sequence"/>
</dbReference>
<dbReference type="Pfam" id="PF22014">
    <property type="entry name" value="DUF6932"/>
    <property type="match status" value="1"/>
</dbReference>
<proteinExistence type="predicted"/>
<sequence length="176" mass="19752">MIPALEANGWLPRGRFCAGLDEVEERFVLSGEFGDSARRPEVWEDFKSLLALIADLKAKVPAVFLGGSFVTDAMEPSDVDAAIIVDTSRIRRPETLQRVANTIAGAKRAGLAVDGFMIPWHPDGTQYGQEPAYVELRGVWDDFWQRYVPKPDRNPPQRHHAMPLRGYLEVTVDGYR</sequence>
<keyword evidence="2" id="KW-1185">Reference proteome</keyword>